<reference evidence="1 2" key="1">
    <citation type="submission" date="2015-11" db="EMBL/GenBank/DDBJ databases">
        <authorList>
            <person name="Zhang Y."/>
            <person name="Guo Z."/>
        </authorList>
    </citation>
    <scope>NUCLEOTIDE SEQUENCE [LARGE SCALE GENOMIC DNA]</scope>
    <source>
        <strain evidence="2">gdw1</strain>
    </source>
</reference>
<dbReference type="AlphaFoldDB" id="A0A1E2SHQ7"/>
<name>A0A1E2SHQ7_LEIXY</name>
<sequence>MSNVQPYFGAFWGVREQTFGQFIEQTREFLQGLRALHPVFDTLYVLGDKANAEKPLGSNLEHLEELAFERGWGKKTPKDWFSNLDEHGRPTADSLVDVGWGFGLVNEPERDRTNDHLHLSLRTGKTSQRLNNSVLLTLHDPESPIIAPDLSERLFHYLIDFCQADRGLLTDESYRDATRDEVTREQLGWLNFRRDPGFARFLPANVTRQAYAGGIEFRIGEGRVLNANDKAEVDAGLAIQAAVRAAH</sequence>
<comment type="caution">
    <text evidence="1">The sequence shown here is derived from an EMBL/GenBank/DDBJ whole genome shotgun (WGS) entry which is preliminary data.</text>
</comment>
<dbReference type="Proteomes" id="UP000094426">
    <property type="component" value="Unassembled WGS sequence"/>
</dbReference>
<proteinExistence type="predicted"/>
<gene>
    <name evidence="1" type="ORF">ATY41_06095</name>
</gene>
<protein>
    <submittedName>
        <fullName evidence="1">Uncharacterized protein</fullName>
    </submittedName>
</protein>
<evidence type="ECO:0000313" key="1">
    <source>
        <dbReference type="EMBL" id="ODA89289.1"/>
    </source>
</evidence>
<accession>A0A1E2SHQ7</accession>
<evidence type="ECO:0000313" key="2">
    <source>
        <dbReference type="Proteomes" id="UP000094426"/>
    </source>
</evidence>
<organism evidence="1 2">
    <name type="scientific">Leifsonia xyli subsp. xyli</name>
    <dbReference type="NCBI Taxonomy" id="59736"/>
    <lineage>
        <taxon>Bacteria</taxon>
        <taxon>Bacillati</taxon>
        <taxon>Actinomycetota</taxon>
        <taxon>Actinomycetes</taxon>
        <taxon>Micrococcales</taxon>
        <taxon>Microbacteriaceae</taxon>
        <taxon>Leifsonia</taxon>
    </lineage>
</organism>
<dbReference type="OrthoDB" id="5121074at2"/>
<dbReference type="EMBL" id="LNZG01000048">
    <property type="protein sequence ID" value="ODA89289.1"/>
    <property type="molecule type" value="Genomic_DNA"/>
</dbReference>
<dbReference type="RefSeq" id="WP_011187069.1">
    <property type="nucleotide sequence ID" value="NZ_LNZG01000048.1"/>
</dbReference>